<accession>A0AAU1IBG7</accession>
<dbReference type="AlphaFoldDB" id="A0AAU1IBG7"/>
<organism evidence="1">
    <name type="scientific">Streptomyces sp. NBC_00180</name>
    <dbReference type="NCBI Taxonomy" id="2903632"/>
    <lineage>
        <taxon>Bacteria</taxon>
        <taxon>Bacillati</taxon>
        <taxon>Actinomycetota</taxon>
        <taxon>Actinomycetes</taxon>
        <taxon>Kitasatosporales</taxon>
        <taxon>Streptomycetaceae</taxon>
        <taxon>Streptomyces</taxon>
    </lineage>
</organism>
<evidence type="ECO:0000313" key="1">
    <source>
        <dbReference type="EMBL" id="WTP91613.1"/>
    </source>
</evidence>
<reference evidence="1" key="1">
    <citation type="submission" date="2022-10" db="EMBL/GenBank/DDBJ databases">
        <title>The complete genomes of actinobacterial strains from the NBC collection.</title>
        <authorList>
            <person name="Joergensen T.S."/>
            <person name="Alvarez Arevalo M."/>
            <person name="Sterndorff E.B."/>
            <person name="Faurdal D."/>
            <person name="Vuksanovic O."/>
            <person name="Mourched A.-S."/>
            <person name="Charusanti P."/>
            <person name="Shaw S."/>
            <person name="Blin K."/>
            <person name="Weber T."/>
        </authorList>
    </citation>
    <scope>NUCLEOTIDE SEQUENCE</scope>
    <source>
        <strain evidence="1">NBC 00180</strain>
    </source>
</reference>
<name>A0AAU1IBG7_9ACTN</name>
<sequence>MENNTVKATVMFFNASPTEAGNMSWTGFCDPDAGGEDEVWVHFPEGIPSQIANLNSNFSIYLNDDLSSFIGAACHACDWENSNVVFLRF</sequence>
<proteinExistence type="predicted"/>
<dbReference type="EMBL" id="CP108140">
    <property type="protein sequence ID" value="WTP91613.1"/>
    <property type="molecule type" value="Genomic_DNA"/>
</dbReference>
<protein>
    <submittedName>
        <fullName evidence="1">Uncharacterized protein</fullName>
    </submittedName>
</protein>
<gene>
    <name evidence="1" type="ORF">OG477_43025</name>
</gene>